<proteinExistence type="inferred from homology"/>
<sequence>MFQWLVCFWLIYVSVQMDSTERKRWYKEVRVASSHEHVESMGQSSKSFGIEINLDQKKLRTPNGKLLLLPNPILAAAVAEEWQCQGEKIRRSEMHLTSLCSKATDNPEDLKPEDLVSKIVDFIPTDTVMFRVDEPEDLSRLSDEGEMGSTTGVV</sequence>
<evidence type="ECO:0000256" key="4">
    <source>
        <dbReference type="ARBA" id="ARBA00023128"/>
    </source>
</evidence>
<accession>A0A7R8ZNQ3</accession>
<name>A0A7R8ZNQ3_9CRUS</name>
<evidence type="ECO:0000256" key="5">
    <source>
        <dbReference type="ARBA" id="ARBA00023186"/>
    </source>
</evidence>
<dbReference type="InterPro" id="IPR042272">
    <property type="entry name" value="ATP12_ATP_synth-F1-assembly_N"/>
</dbReference>
<dbReference type="EMBL" id="OB662870">
    <property type="protein sequence ID" value="CAD7230670.1"/>
    <property type="molecule type" value="Genomic_DNA"/>
</dbReference>
<dbReference type="PANTHER" id="PTHR21013:SF10">
    <property type="entry name" value="ATP SYNTHASE MITOCHONDRIAL F1 COMPLEX ASSEMBLY FACTOR 2"/>
    <property type="match status" value="1"/>
</dbReference>
<evidence type="ECO:0000256" key="1">
    <source>
        <dbReference type="ARBA" id="ARBA00004173"/>
    </source>
</evidence>
<dbReference type="OrthoDB" id="5673at2759"/>
<evidence type="ECO:0000256" key="3">
    <source>
        <dbReference type="ARBA" id="ARBA00022946"/>
    </source>
</evidence>
<dbReference type="Gene3D" id="3.30.2180.10">
    <property type="entry name" value="ATP12-like"/>
    <property type="match status" value="1"/>
</dbReference>
<protein>
    <submittedName>
        <fullName evidence="6">Uncharacterized protein</fullName>
    </submittedName>
</protein>
<comment type="subcellular location">
    <subcellularLocation>
        <location evidence="1">Mitochondrion</location>
    </subcellularLocation>
</comment>
<dbReference type="InterPro" id="IPR023335">
    <property type="entry name" value="ATP12_ortho_dom_sf"/>
</dbReference>
<keyword evidence="5" id="KW-0143">Chaperone</keyword>
<dbReference type="InterPro" id="IPR011419">
    <property type="entry name" value="ATP12_ATP_synth-F1-assembly"/>
</dbReference>
<evidence type="ECO:0000313" key="6">
    <source>
        <dbReference type="EMBL" id="CAD7230670.1"/>
    </source>
</evidence>
<dbReference type="GO" id="GO:0033615">
    <property type="term" value="P:mitochondrial proton-transporting ATP synthase complex assembly"/>
    <property type="evidence" value="ECO:0007669"/>
    <property type="project" value="TreeGrafter"/>
</dbReference>
<dbReference type="GO" id="GO:0005739">
    <property type="term" value="C:mitochondrion"/>
    <property type="evidence" value="ECO:0007669"/>
    <property type="project" value="UniProtKB-SubCell"/>
</dbReference>
<dbReference type="Gene3D" id="1.10.3580.10">
    <property type="entry name" value="ATP12 ATPase"/>
    <property type="match status" value="1"/>
</dbReference>
<reference evidence="6" key="1">
    <citation type="submission" date="2020-11" db="EMBL/GenBank/DDBJ databases">
        <authorList>
            <person name="Tran Van P."/>
        </authorList>
    </citation>
    <scope>NUCLEOTIDE SEQUENCE</scope>
</reference>
<keyword evidence="3" id="KW-0809">Transit peptide</keyword>
<keyword evidence="4" id="KW-0496">Mitochondrion</keyword>
<dbReference type="PANTHER" id="PTHR21013">
    <property type="entry name" value="ATP SYNTHASE MITOCHONDRIAL F1 COMPLEX ASSEMBLY FACTOR 2/ATP12 PROTEIN, MITOCHONDRIAL PRECURSOR"/>
    <property type="match status" value="1"/>
</dbReference>
<dbReference type="Pfam" id="PF07542">
    <property type="entry name" value="ATP12"/>
    <property type="match status" value="1"/>
</dbReference>
<evidence type="ECO:0000256" key="2">
    <source>
        <dbReference type="ARBA" id="ARBA00008231"/>
    </source>
</evidence>
<comment type="similarity">
    <text evidence="2">Belongs to the ATP12 family.</text>
</comment>
<gene>
    <name evidence="6" type="ORF">CTOB1V02_LOCUS8528</name>
</gene>
<dbReference type="AlphaFoldDB" id="A0A7R8ZNQ3"/>
<dbReference type="SUPFAM" id="SSF160909">
    <property type="entry name" value="ATP12-like"/>
    <property type="match status" value="1"/>
</dbReference>
<organism evidence="6">
    <name type="scientific">Cyprideis torosa</name>
    <dbReference type="NCBI Taxonomy" id="163714"/>
    <lineage>
        <taxon>Eukaryota</taxon>
        <taxon>Metazoa</taxon>
        <taxon>Ecdysozoa</taxon>
        <taxon>Arthropoda</taxon>
        <taxon>Crustacea</taxon>
        <taxon>Oligostraca</taxon>
        <taxon>Ostracoda</taxon>
        <taxon>Podocopa</taxon>
        <taxon>Podocopida</taxon>
        <taxon>Cytherocopina</taxon>
        <taxon>Cytheroidea</taxon>
        <taxon>Cytherideidae</taxon>
        <taxon>Cyprideis</taxon>
    </lineage>
</organism>